<dbReference type="Gene3D" id="3.40.50.1110">
    <property type="entry name" value="SGNH hydrolase"/>
    <property type="match status" value="1"/>
</dbReference>
<keyword evidence="3" id="KW-0732">Signal</keyword>
<dbReference type="Proteomes" id="UP001054889">
    <property type="component" value="Unassembled WGS sequence"/>
</dbReference>
<evidence type="ECO:0000256" key="3">
    <source>
        <dbReference type="SAM" id="SignalP"/>
    </source>
</evidence>
<dbReference type="InterPro" id="IPR036514">
    <property type="entry name" value="SGNH_hydro_sf"/>
</dbReference>
<dbReference type="GO" id="GO:0016788">
    <property type="term" value="F:hydrolase activity, acting on ester bonds"/>
    <property type="evidence" value="ECO:0007669"/>
    <property type="project" value="InterPro"/>
</dbReference>
<comment type="caution">
    <text evidence="4">The sequence shown here is derived from an EMBL/GenBank/DDBJ whole genome shotgun (WGS) entry which is preliminary data.</text>
</comment>
<dbReference type="EMBL" id="BQKI01000010">
    <property type="protein sequence ID" value="GJN03247.1"/>
    <property type="molecule type" value="Genomic_DNA"/>
</dbReference>
<accession>A0AAV5CZC8</accession>
<evidence type="ECO:0000256" key="1">
    <source>
        <dbReference type="ARBA" id="ARBA00008668"/>
    </source>
</evidence>
<evidence type="ECO:0000256" key="2">
    <source>
        <dbReference type="ARBA" id="ARBA00023180"/>
    </source>
</evidence>
<feature type="chain" id="PRO_5043484214" description="GDSL esterase/lipase" evidence="3">
    <location>
        <begin position="25"/>
        <end position="322"/>
    </location>
</feature>
<protein>
    <recommendedName>
        <fullName evidence="6">GDSL esterase/lipase</fullName>
    </recommendedName>
</protein>
<evidence type="ECO:0008006" key="6">
    <source>
        <dbReference type="Google" id="ProtNLM"/>
    </source>
</evidence>
<dbReference type="Pfam" id="PF00657">
    <property type="entry name" value="Lipase_GDSL"/>
    <property type="match status" value="1"/>
</dbReference>
<keyword evidence="5" id="KW-1185">Reference proteome</keyword>
<feature type="signal peptide" evidence="3">
    <location>
        <begin position="1"/>
        <end position="24"/>
    </location>
</feature>
<dbReference type="InterPro" id="IPR001087">
    <property type="entry name" value="GDSL"/>
</dbReference>
<evidence type="ECO:0000313" key="5">
    <source>
        <dbReference type="Proteomes" id="UP001054889"/>
    </source>
</evidence>
<evidence type="ECO:0000313" key="4">
    <source>
        <dbReference type="EMBL" id="GJN03247.1"/>
    </source>
</evidence>
<sequence>MKHVVVLSLHIFLLLSGVSYSTQAKYTSIFSFGDSYTDTGNILIIDGPSTPNLWINKPPYGMTFFGHPTGRVSDGRLVIDFIAEALGLPLLPPALAKNQNFKQGANFAVGGATLRWFDRHEAQALLLTTSEYFGKALFVIGEMGWNDYGLLLVSGKSVGEVQSSHMPRIVETIAAATEKLITDGAKTIVVSGVPPLGCAAGNLNLNLLAKAHNAQLSQALKRLAGKHAACGVRVTSTPPSSASRRRPAATASTVAAACCCGGGGGKYNFDLAKACGMPGVRACANRAAAYVNWDGVHFTEAAYHRVADGWLRGPFANPPILS</sequence>
<gene>
    <name evidence="4" type="primary">ga20670</name>
    <name evidence="4" type="ORF">PR202_ga20670</name>
</gene>
<reference evidence="4" key="1">
    <citation type="journal article" date="2018" name="DNA Res.">
        <title>Multiple hybrid de novo genome assembly of finger millet, an orphan allotetraploid crop.</title>
        <authorList>
            <person name="Hatakeyama M."/>
            <person name="Aluri S."/>
            <person name="Balachadran M.T."/>
            <person name="Sivarajan S.R."/>
            <person name="Patrignani A."/>
            <person name="Gruter S."/>
            <person name="Poveda L."/>
            <person name="Shimizu-Inatsugi R."/>
            <person name="Baeten J."/>
            <person name="Francoijs K.J."/>
            <person name="Nataraja K.N."/>
            <person name="Reddy Y.A.N."/>
            <person name="Phadnis S."/>
            <person name="Ravikumar R.L."/>
            <person name="Schlapbach R."/>
            <person name="Sreeman S.M."/>
            <person name="Shimizu K.K."/>
        </authorList>
    </citation>
    <scope>NUCLEOTIDE SEQUENCE</scope>
</reference>
<organism evidence="4 5">
    <name type="scientific">Eleusine coracana subsp. coracana</name>
    <dbReference type="NCBI Taxonomy" id="191504"/>
    <lineage>
        <taxon>Eukaryota</taxon>
        <taxon>Viridiplantae</taxon>
        <taxon>Streptophyta</taxon>
        <taxon>Embryophyta</taxon>
        <taxon>Tracheophyta</taxon>
        <taxon>Spermatophyta</taxon>
        <taxon>Magnoliopsida</taxon>
        <taxon>Liliopsida</taxon>
        <taxon>Poales</taxon>
        <taxon>Poaceae</taxon>
        <taxon>PACMAD clade</taxon>
        <taxon>Chloridoideae</taxon>
        <taxon>Cynodonteae</taxon>
        <taxon>Eleusininae</taxon>
        <taxon>Eleusine</taxon>
    </lineage>
</organism>
<reference evidence="4" key="2">
    <citation type="submission" date="2021-12" db="EMBL/GenBank/DDBJ databases">
        <title>Resequencing data analysis of finger millet.</title>
        <authorList>
            <person name="Hatakeyama M."/>
            <person name="Aluri S."/>
            <person name="Balachadran M.T."/>
            <person name="Sivarajan S.R."/>
            <person name="Poveda L."/>
            <person name="Shimizu-Inatsugi R."/>
            <person name="Schlapbach R."/>
            <person name="Sreeman S.M."/>
            <person name="Shimizu K.K."/>
        </authorList>
    </citation>
    <scope>NUCLEOTIDE SEQUENCE</scope>
</reference>
<dbReference type="PANTHER" id="PTHR22835">
    <property type="entry name" value="ZINC FINGER FYVE DOMAIN CONTAINING PROTEIN"/>
    <property type="match status" value="1"/>
</dbReference>
<dbReference type="SUPFAM" id="SSF52266">
    <property type="entry name" value="SGNH hydrolase"/>
    <property type="match status" value="1"/>
</dbReference>
<comment type="similarity">
    <text evidence="1">Belongs to the 'GDSL' lipolytic enzyme family.</text>
</comment>
<dbReference type="PANTHER" id="PTHR22835:SF572">
    <property type="entry name" value="GDSL ESTERASE_LIPASE"/>
    <property type="match status" value="1"/>
</dbReference>
<proteinExistence type="inferred from homology"/>
<dbReference type="AlphaFoldDB" id="A0AAV5CZC8"/>
<name>A0AAV5CZC8_ELECO</name>
<keyword evidence="2" id="KW-0325">Glycoprotein</keyword>